<proteinExistence type="predicted"/>
<dbReference type="EMBL" id="JTHP01000039">
    <property type="protein sequence ID" value="KJD44244.1"/>
    <property type="molecule type" value="Genomic_DNA"/>
</dbReference>
<dbReference type="PATRIC" id="fig|159743.3.peg.4039"/>
<evidence type="ECO:0000313" key="1">
    <source>
        <dbReference type="EMBL" id="KJD44244.1"/>
    </source>
</evidence>
<protein>
    <submittedName>
        <fullName evidence="1">Uncharacterized protein</fullName>
    </submittedName>
</protein>
<sequence length="76" mass="8815">MPNITLEEARENLTAWRDAEMALATGQSYSIKGRSVTRVPMSTILERVRYWSKVVDDLENPGRRRSRTRAFTPFDI</sequence>
<dbReference type="OrthoDB" id="80936at2"/>
<reference evidence="1 2" key="1">
    <citation type="submission" date="2014-11" db="EMBL/GenBank/DDBJ databases">
        <title>Draft Genome Sequences of Paenibacillus polymyxa NRRL B-30509 and Paenibacillus terrae NRRL B-30644, Strains from a Poultry Environment that Produce Tridecaptin A and Paenicidins.</title>
        <authorList>
            <person name="van Belkum M.J."/>
            <person name="Lohans C.T."/>
            <person name="Vederas J.C."/>
        </authorList>
    </citation>
    <scope>NUCLEOTIDE SEQUENCE [LARGE SCALE GENOMIC DNA]</scope>
    <source>
        <strain evidence="1 2">NRRL B-30644</strain>
    </source>
</reference>
<dbReference type="Proteomes" id="UP000032534">
    <property type="component" value="Unassembled WGS sequence"/>
</dbReference>
<keyword evidence="2" id="KW-1185">Reference proteome</keyword>
<dbReference type="Pfam" id="PF19645">
    <property type="entry name" value="DUF6148"/>
    <property type="match status" value="1"/>
</dbReference>
<name>A0A0D7WZ60_9BACL</name>
<evidence type="ECO:0000313" key="2">
    <source>
        <dbReference type="Proteomes" id="UP000032534"/>
    </source>
</evidence>
<dbReference type="InterPro" id="IPR046146">
    <property type="entry name" value="DUF6148"/>
</dbReference>
<dbReference type="RefSeq" id="WP_044647452.1">
    <property type="nucleotide sequence ID" value="NZ_JTHP01000039.1"/>
</dbReference>
<gene>
    <name evidence="1" type="ORF">QD47_18145</name>
</gene>
<dbReference type="AlphaFoldDB" id="A0A0D7WZ60"/>
<comment type="caution">
    <text evidence="1">The sequence shown here is derived from an EMBL/GenBank/DDBJ whole genome shotgun (WGS) entry which is preliminary data.</text>
</comment>
<organism evidence="1 2">
    <name type="scientific">Paenibacillus terrae</name>
    <dbReference type="NCBI Taxonomy" id="159743"/>
    <lineage>
        <taxon>Bacteria</taxon>
        <taxon>Bacillati</taxon>
        <taxon>Bacillota</taxon>
        <taxon>Bacilli</taxon>
        <taxon>Bacillales</taxon>
        <taxon>Paenibacillaceae</taxon>
        <taxon>Paenibacillus</taxon>
    </lineage>
</organism>
<accession>A0A0D7WZ60</accession>